<dbReference type="GO" id="GO:0005524">
    <property type="term" value="F:ATP binding"/>
    <property type="evidence" value="ECO:0007669"/>
    <property type="project" value="UniProtKB-KW"/>
</dbReference>
<dbReference type="EC" id="2.7.1.66" evidence="20"/>
<keyword evidence="5 20" id="KW-0808">Transferase</keyword>
<keyword evidence="18" id="KW-0460">Magnesium</keyword>
<keyword evidence="14" id="KW-1208">Phospholipid metabolism</keyword>
<keyword evidence="4" id="KW-0444">Lipid biosynthesis</keyword>
<keyword evidence="9 17" id="KW-0067">ATP-binding</keyword>
<evidence type="ECO:0000256" key="4">
    <source>
        <dbReference type="ARBA" id="ARBA00022516"/>
    </source>
</evidence>
<organism evidence="20 21">
    <name type="scientific">Anoxybacteroides tepidamans</name>
    <dbReference type="NCBI Taxonomy" id="265948"/>
    <lineage>
        <taxon>Bacteria</taxon>
        <taxon>Bacillati</taxon>
        <taxon>Bacillota</taxon>
        <taxon>Bacilli</taxon>
        <taxon>Bacillales</taxon>
        <taxon>Anoxybacillaceae</taxon>
        <taxon>Anoxybacteroides</taxon>
    </lineage>
</organism>
<gene>
    <name evidence="20" type="ORF">HNQ34_001850</name>
</gene>
<dbReference type="GO" id="GO:0005886">
    <property type="term" value="C:plasma membrane"/>
    <property type="evidence" value="ECO:0007669"/>
    <property type="project" value="UniProtKB-SubCell"/>
</dbReference>
<feature type="binding site" evidence="17">
    <location>
        <position position="13"/>
    </location>
    <ligand>
        <name>ATP</name>
        <dbReference type="ChEBI" id="CHEBI:30616"/>
    </ligand>
</feature>
<dbReference type="CDD" id="cd14265">
    <property type="entry name" value="UDPK_IM_like"/>
    <property type="match status" value="1"/>
</dbReference>
<dbReference type="EMBL" id="JACHEP010000008">
    <property type="protein sequence ID" value="MBB5324752.1"/>
    <property type="molecule type" value="Genomic_DNA"/>
</dbReference>
<evidence type="ECO:0000256" key="13">
    <source>
        <dbReference type="ARBA" id="ARBA00023209"/>
    </source>
</evidence>
<keyword evidence="11" id="KW-0443">Lipid metabolism</keyword>
<feature type="transmembrane region" description="Helical" evidence="19">
    <location>
        <begin position="30"/>
        <end position="47"/>
    </location>
</feature>
<evidence type="ECO:0000256" key="5">
    <source>
        <dbReference type="ARBA" id="ARBA00022679"/>
    </source>
</evidence>
<dbReference type="PANTHER" id="PTHR34299">
    <property type="entry name" value="DIACYLGLYCEROL KINASE"/>
    <property type="match status" value="1"/>
</dbReference>
<feature type="binding site" evidence="18">
    <location>
        <position position="25"/>
    </location>
    <ligand>
        <name>a divalent metal cation</name>
        <dbReference type="ChEBI" id="CHEBI:60240"/>
    </ligand>
</feature>
<feature type="transmembrane region" description="Helical" evidence="19">
    <location>
        <begin position="53"/>
        <end position="72"/>
    </location>
</feature>
<dbReference type="InterPro" id="IPR033717">
    <property type="entry name" value="UDPK"/>
</dbReference>
<evidence type="ECO:0000256" key="18">
    <source>
        <dbReference type="PIRSR" id="PIRSR600829-4"/>
    </source>
</evidence>
<evidence type="ECO:0000256" key="15">
    <source>
        <dbReference type="PIRSR" id="PIRSR600829-1"/>
    </source>
</evidence>
<proteinExistence type="inferred from homology"/>
<dbReference type="InterPro" id="IPR036945">
    <property type="entry name" value="DAGK_sf"/>
</dbReference>
<evidence type="ECO:0000256" key="17">
    <source>
        <dbReference type="PIRSR" id="PIRSR600829-3"/>
    </source>
</evidence>
<dbReference type="RefSeq" id="WP_183253753.1">
    <property type="nucleotide sequence ID" value="NZ_JACHEP010000008.1"/>
</dbReference>
<feature type="active site" description="Proton acceptor" evidence="15">
    <location>
        <position position="66"/>
    </location>
</feature>
<comment type="similarity">
    <text evidence="2">Belongs to the bacterial diacylglycerol kinase family.</text>
</comment>
<evidence type="ECO:0000256" key="2">
    <source>
        <dbReference type="ARBA" id="ARBA00005967"/>
    </source>
</evidence>
<feature type="binding site" evidence="17">
    <location>
        <position position="73"/>
    </location>
    <ligand>
        <name>ATP</name>
        <dbReference type="ChEBI" id="CHEBI:30616"/>
    </ligand>
</feature>
<keyword evidence="7 17" id="KW-0547">Nucleotide-binding</keyword>
<keyword evidence="6 19" id="KW-0812">Transmembrane</keyword>
<accession>A0A7W8IQH9</accession>
<keyword evidence="13" id="KW-0594">Phospholipid biosynthesis</keyword>
<evidence type="ECO:0000256" key="8">
    <source>
        <dbReference type="ARBA" id="ARBA00022777"/>
    </source>
</evidence>
<feature type="binding site" evidence="17">
    <location>
        <begin position="91"/>
        <end position="92"/>
    </location>
    <ligand>
        <name>ATP</name>
        <dbReference type="ChEBI" id="CHEBI:30616"/>
    </ligand>
</feature>
<keyword evidence="8 20" id="KW-0418">Kinase</keyword>
<dbReference type="GO" id="GO:0036433">
    <property type="term" value="F:di-trans, poly-cis-undecaprenol kinase activity"/>
    <property type="evidence" value="ECO:0007669"/>
    <property type="project" value="UniProtKB-EC"/>
</dbReference>
<evidence type="ECO:0000313" key="21">
    <source>
        <dbReference type="Proteomes" id="UP000520011"/>
    </source>
</evidence>
<keyword evidence="12 19" id="KW-0472">Membrane</keyword>
<evidence type="ECO:0000256" key="10">
    <source>
        <dbReference type="ARBA" id="ARBA00022989"/>
    </source>
</evidence>
<keyword evidence="21" id="KW-1185">Reference proteome</keyword>
<dbReference type="PROSITE" id="PS01069">
    <property type="entry name" value="DAGK_PROKAR"/>
    <property type="match status" value="1"/>
</dbReference>
<dbReference type="GO" id="GO:0046872">
    <property type="term" value="F:metal ion binding"/>
    <property type="evidence" value="ECO:0007669"/>
    <property type="project" value="UniProtKB-KW"/>
</dbReference>
<dbReference type="Proteomes" id="UP000520011">
    <property type="component" value="Unassembled WGS sequence"/>
</dbReference>
<sequence>MKKRNERWKRFLYAWSGIVTAAKEETHMKIHLTFAAVAMVFAFVFHISIQEWLVLLLTIGVVISLEMVNTAIERVVDLVTKDVHPLAKAAKDIAAGAVFVAAVMAVAVGLIIFWPYVIR</sequence>
<dbReference type="AlphaFoldDB" id="A0A7W8IQH9"/>
<evidence type="ECO:0000256" key="14">
    <source>
        <dbReference type="ARBA" id="ARBA00023264"/>
    </source>
</evidence>
<evidence type="ECO:0000256" key="1">
    <source>
        <dbReference type="ARBA" id="ARBA00004651"/>
    </source>
</evidence>
<evidence type="ECO:0000256" key="11">
    <source>
        <dbReference type="ARBA" id="ARBA00023098"/>
    </source>
</evidence>
<evidence type="ECO:0000256" key="12">
    <source>
        <dbReference type="ARBA" id="ARBA00023136"/>
    </source>
</evidence>
<feature type="binding site" evidence="16">
    <location>
        <position position="66"/>
    </location>
    <ligand>
        <name>substrate</name>
    </ligand>
</feature>
<keyword evidence="18" id="KW-0479">Metal-binding</keyword>
<evidence type="ECO:0000256" key="19">
    <source>
        <dbReference type="SAM" id="Phobius"/>
    </source>
</evidence>
<dbReference type="GO" id="GO:0008654">
    <property type="term" value="P:phospholipid biosynthetic process"/>
    <property type="evidence" value="ECO:0007669"/>
    <property type="project" value="UniProtKB-KW"/>
</dbReference>
<name>A0A7W8IQH9_9BACL</name>
<feature type="binding site" evidence="18">
    <location>
        <position position="73"/>
    </location>
    <ligand>
        <name>a divalent metal cation</name>
        <dbReference type="ChEBI" id="CHEBI:60240"/>
    </ligand>
</feature>
<reference evidence="20 21" key="1">
    <citation type="submission" date="2020-08" db="EMBL/GenBank/DDBJ databases">
        <title>Genomic Encyclopedia of Type Strains, Phase IV (KMG-IV): sequencing the most valuable type-strain genomes for metagenomic binning, comparative biology and taxonomic classification.</title>
        <authorList>
            <person name="Goeker M."/>
        </authorList>
    </citation>
    <scope>NUCLEOTIDE SEQUENCE [LARGE SCALE GENOMIC DNA]</scope>
    <source>
        <strain evidence="20 21">DSM 16325</strain>
    </source>
</reference>
<protein>
    <submittedName>
        <fullName evidence="20">Undecaprenol kinase</fullName>
        <ecNumber evidence="20">2.7.1.66</ecNumber>
    </submittedName>
</protein>
<comment type="cofactor">
    <cofactor evidence="18">
        <name>Mg(2+)</name>
        <dbReference type="ChEBI" id="CHEBI:18420"/>
    </cofactor>
    <text evidence="18">Mn(2+), Zn(2+), Cd(2+) and Co(2+) support activity to lesser extents.</text>
</comment>
<keyword evidence="3" id="KW-1003">Cell membrane</keyword>
<evidence type="ECO:0000256" key="9">
    <source>
        <dbReference type="ARBA" id="ARBA00022840"/>
    </source>
</evidence>
<evidence type="ECO:0000313" key="20">
    <source>
        <dbReference type="EMBL" id="MBB5324752.1"/>
    </source>
</evidence>
<evidence type="ECO:0000256" key="6">
    <source>
        <dbReference type="ARBA" id="ARBA00022692"/>
    </source>
</evidence>
<comment type="subcellular location">
    <subcellularLocation>
        <location evidence="1">Cell membrane</location>
        <topology evidence="1">Multi-pass membrane protein</topology>
    </subcellularLocation>
</comment>
<dbReference type="PANTHER" id="PTHR34299:SF1">
    <property type="entry name" value="DIACYLGLYCEROL KINASE"/>
    <property type="match status" value="1"/>
</dbReference>
<dbReference type="Pfam" id="PF01219">
    <property type="entry name" value="DAGK_prokar"/>
    <property type="match status" value="1"/>
</dbReference>
<comment type="caution">
    <text evidence="20">The sequence shown here is derived from an EMBL/GenBank/DDBJ whole genome shotgun (WGS) entry which is preliminary data.</text>
</comment>
<evidence type="ECO:0000256" key="16">
    <source>
        <dbReference type="PIRSR" id="PIRSR600829-2"/>
    </source>
</evidence>
<feature type="binding site" evidence="17">
    <location>
        <position position="25"/>
    </location>
    <ligand>
        <name>ATP</name>
        <dbReference type="ChEBI" id="CHEBI:30616"/>
    </ligand>
</feature>
<dbReference type="InterPro" id="IPR000829">
    <property type="entry name" value="DAGK"/>
</dbReference>
<evidence type="ECO:0000256" key="3">
    <source>
        <dbReference type="ARBA" id="ARBA00022475"/>
    </source>
</evidence>
<dbReference type="Gene3D" id="1.10.287.3610">
    <property type="match status" value="1"/>
</dbReference>
<feature type="transmembrane region" description="Helical" evidence="19">
    <location>
        <begin position="93"/>
        <end position="117"/>
    </location>
</feature>
<evidence type="ECO:0000256" key="7">
    <source>
        <dbReference type="ARBA" id="ARBA00022741"/>
    </source>
</evidence>
<keyword evidence="10 19" id="KW-1133">Transmembrane helix</keyword>